<dbReference type="CDD" id="cd01392">
    <property type="entry name" value="HTH_LacI"/>
    <property type="match status" value="1"/>
</dbReference>
<proteinExistence type="predicted"/>
<dbReference type="PROSITE" id="PS50932">
    <property type="entry name" value="HTH_LACI_2"/>
    <property type="match status" value="1"/>
</dbReference>
<evidence type="ECO:0000256" key="3">
    <source>
        <dbReference type="ARBA" id="ARBA00023163"/>
    </source>
</evidence>
<dbReference type="Gene3D" id="1.10.260.40">
    <property type="entry name" value="lambda repressor-like DNA-binding domains"/>
    <property type="match status" value="1"/>
</dbReference>
<dbReference type="STRING" id="1308866.J416_15702"/>
<gene>
    <name evidence="5" type="ORF">J416_15702</name>
</gene>
<dbReference type="InterPro" id="IPR010982">
    <property type="entry name" value="Lambda_DNA-bd_dom_sf"/>
</dbReference>
<organism evidence="5 6">
    <name type="scientific">Gracilibacillus halophilus YIM-C55.5</name>
    <dbReference type="NCBI Taxonomy" id="1308866"/>
    <lineage>
        <taxon>Bacteria</taxon>
        <taxon>Bacillati</taxon>
        <taxon>Bacillota</taxon>
        <taxon>Bacilli</taxon>
        <taxon>Bacillales</taxon>
        <taxon>Bacillaceae</taxon>
        <taxon>Gracilibacillus</taxon>
    </lineage>
</organism>
<dbReference type="OrthoDB" id="9784962at2"/>
<evidence type="ECO:0000313" key="5">
    <source>
        <dbReference type="EMBL" id="ENH95515.1"/>
    </source>
</evidence>
<dbReference type="GO" id="GO:0000976">
    <property type="term" value="F:transcription cis-regulatory region binding"/>
    <property type="evidence" value="ECO:0007669"/>
    <property type="project" value="TreeGrafter"/>
</dbReference>
<protein>
    <submittedName>
        <fullName evidence="5">LacI family transcriptional regulator</fullName>
    </submittedName>
</protein>
<dbReference type="Pfam" id="PF00356">
    <property type="entry name" value="LacI"/>
    <property type="match status" value="1"/>
</dbReference>
<dbReference type="GO" id="GO:0003700">
    <property type="term" value="F:DNA-binding transcription factor activity"/>
    <property type="evidence" value="ECO:0007669"/>
    <property type="project" value="TreeGrafter"/>
</dbReference>
<keyword evidence="1" id="KW-0805">Transcription regulation</keyword>
<keyword evidence="3" id="KW-0804">Transcription</keyword>
<dbReference type="PANTHER" id="PTHR30146:SF109">
    <property type="entry name" value="HTH-TYPE TRANSCRIPTIONAL REGULATOR GALS"/>
    <property type="match status" value="1"/>
</dbReference>
<dbReference type="eggNOG" id="COG1609">
    <property type="taxonomic scope" value="Bacteria"/>
</dbReference>
<dbReference type="PROSITE" id="PS00356">
    <property type="entry name" value="HTH_LACI_1"/>
    <property type="match status" value="1"/>
</dbReference>
<dbReference type="PRINTS" id="PR00036">
    <property type="entry name" value="HTHLACI"/>
</dbReference>
<keyword evidence="6" id="KW-1185">Reference proteome</keyword>
<dbReference type="SMART" id="SM00354">
    <property type="entry name" value="HTH_LACI"/>
    <property type="match status" value="1"/>
</dbReference>
<dbReference type="RefSeq" id="WP_003475622.1">
    <property type="nucleotide sequence ID" value="NZ_APML01000104.1"/>
</dbReference>
<sequence>MSVTIKDVANKANVSIATVSRILNHKPGYSPETERKVLSIIEELGYYPNGLARG</sequence>
<evidence type="ECO:0000256" key="2">
    <source>
        <dbReference type="ARBA" id="ARBA00023125"/>
    </source>
</evidence>
<evidence type="ECO:0000313" key="6">
    <source>
        <dbReference type="Proteomes" id="UP000012283"/>
    </source>
</evidence>
<reference evidence="5 6" key="1">
    <citation type="submission" date="2013-03" db="EMBL/GenBank/DDBJ databases">
        <title>Draft genome sequence of Gracibacillus halophilus YIM-C55.5, a moderately halophilic and thermophilic organism from the Xiaochaidamu salt lake.</title>
        <authorList>
            <person name="Sugumar T."/>
            <person name="Polireddy D.R."/>
            <person name="Antony A."/>
            <person name="Madhava Y.R."/>
            <person name="Sivakumar N."/>
        </authorList>
    </citation>
    <scope>NUCLEOTIDE SEQUENCE [LARGE SCALE GENOMIC DNA]</scope>
    <source>
        <strain evidence="5 6">YIM-C55.5</strain>
    </source>
</reference>
<keyword evidence="2" id="KW-0238">DNA-binding</keyword>
<dbReference type="Proteomes" id="UP000012283">
    <property type="component" value="Unassembled WGS sequence"/>
</dbReference>
<dbReference type="EMBL" id="APML01000104">
    <property type="protein sequence ID" value="ENH95515.1"/>
    <property type="molecule type" value="Genomic_DNA"/>
</dbReference>
<name>N4WLY3_9BACI</name>
<dbReference type="PANTHER" id="PTHR30146">
    <property type="entry name" value="LACI-RELATED TRANSCRIPTIONAL REPRESSOR"/>
    <property type="match status" value="1"/>
</dbReference>
<dbReference type="SUPFAM" id="SSF47413">
    <property type="entry name" value="lambda repressor-like DNA-binding domains"/>
    <property type="match status" value="1"/>
</dbReference>
<feature type="domain" description="HTH lacI-type" evidence="4">
    <location>
        <begin position="3"/>
        <end position="54"/>
    </location>
</feature>
<evidence type="ECO:0000256" key="1">
    <source>
        <dbReference type="ARBA" id="ARBA00023015"/>
    </source>
</evidence>
<dbReference type="InterPro" id="IPR000843">
    <property type="entry name" value="HTH_LacI"/>
</dbReference>
<feature type="non-terminal residue" evidence="5">
    <location>
        <position position="54"/>
    </location>
</feature>
<evidence type="ECO:0000259" key="4">
    <source>
        <dbReference type="PROSITE" id="PS50932"/>
    </source>
</evidence>
<comment type="caution">
    <text evidence="5">The sequence shown here is derived from an EMBL/GenBank/DDBJ whole genome shotgun (WGS) entry which is preliminary data.</text>
</comment>
<accession>N4WLY3</accession>
<dbReference type="AlphaFoldDB" id="N4WLY3"/>